<evidence type="ECO:0000313" key="7">
    <source>
        <dbReference type="EMBL" id="OAT87083.1"/>
    </source>
</evidence>
<evidence type="ECO:0000259" key="6">
    <source>
        <dbReference type="PROSITE" id="PS50977"/>
    </source>
</evidence>
<keyword evidence="8" id="KW-1185">Reference proteome</keyword>
<accession>A0A1B7LKL7</accession>
<dbReference type="PRINTS" id="PR00455">
    <property type="entry name" value="HTHTETR"/>
</dbReference>
<dbReference type="RefSeq" id="WP_066665827.1">
    <property type="nucleotide sequence ID" value="NZ_LYVF01000002.1"/>
</dbReference>
<dbReference type="Gene3D" id="1.10.357.10">
    <property type="entry name" value="Tetracycline Repressor, domain 2"/>
    <property type="match status" value="1"/>
</dbReference>
<dbReference type="SUPFAM" id="SSF48498">
    <property type="entry name" value="Tetracyclin repressor-like, C-terminal domain"/>
    <property type="match status" value="1"/>
</dbReference>
<organism evidence="7 8">
    <name type="scientific">Desulfotomaculum copahuensis</name>
    <dbReference type="NCBI Taxonomy" id="1838280"/>
    <lineage>
        <taxon>Bacteria</taxon>
        <taxon>Bacillati</taxon>
        <taxon>Bacillota</taxon>
        <taxon>Clostridia</taxon>
        <taxon>Eubacteriales</taxon>
        <taxon>Desulfotomaculaceae</taxon>
        <taxon>Desulfotomaculum</taxon>
    </lineage>
</organism>
<evidence type="ECO:0000256" key="3">
    <source>
        <dbReference type="ARBA" id="ARBA00023125"/>
    </source>
</evidence>
<keyword evidence="4" id="KW-0804">Transcription</keyword>
<evidence type="ECO:0000256" key="1">
    <source>
        <dbReference type="ARBA" id="ARBA00022491"/>
    </source>
</evidence>
<dbReference type="PANTHER" id="PTHR30055:SF175">
    <property type="entry name" value="HTH-TYPE TRANSCRIPTIONAL REPRESSOR KSTR2"/>
    <property type="match status" value="1"/>
</dbReference>
<keyword evidence="1" id="KW-0678">Repressor</keyword>
<feature type="domain" description="HTH tetR-type" evidence="6">
    <location>
        <begin position="1"/>
        <end position="61"/>
    </location>
</feature>
<comment type="caution">
    <text evidence="7">The sequence shown here is derived from an EMBL/GenBank/DDBJ whole genome shotgun (WGS) entry which is preliminary data.</text>
</comment>
<dbReference type="AlphaFoldDB" id="A0A1B7LKL7"/>
<dbReference type="Gene3D" id="1.10.10.60">
    <property type="entry name" value="Homeodomain-like"/>
    <property type="match status" value="1"/>
</dbReference>
<dbReference type="PROSITE" id="PS01081">
    <property type="entry name" value="HTH_TETR_1"/>
    <property type="match status" value="1"/>
</dbReference>
<dbReference type="InterPro" id="IPR009057">
    <property type="entry name" value="Homeodomain-like_sf"/>
</dbReference>
<evidence type="ECO:0000256" key="4">
    <source>
        <dbReference type="ARBA" id="ARBA00023163"/>
    </source>
</evidence>
<dbReference type="CDD" id="cd00093">
    <property type="entry name" value="HTH_XRE"/>
    <property type="match status" value="1"/>
</dbReference>
<dbReference type="PANTHER" id="PTHR30055">
    <property type="entry name" value="HTH-TYPE TRANSCRIPTIONAL REGULATOR RUTR"/>
    <property type="match status" value="1"/>
</dbReference>
<evidence type="ECO:0000313" key="8">
    <source>
        <dbReference type="Proteomes" id="UP000078532"/>
    </source>
</evidence>
<dbReference type="PROSITE" id="PS50977">
    <property type="entry name" value="HTH_TETR_2"/>
    <property type="match status" value="1"/>
</dbReference>
<feature type="DNA-binding region" description="H-T-H motif" evidence="5">
    <location>
        <begin position="24"/>
        <end position="43"/>
    </location>
</feature>
<reference evidence="7 8" key="1">
    <citation type="submission" date="2016-04" db="EMBL/GenBank/DDBJ databases">
        <authorList>
            <person name="Evans L.H."/>
            <person name="Alamgir A."/>
            <person name="Owens N."/>
            <person name="Weber N.D."/>
            <person name="Virtaneva K."/>
            <person name="Barbian K."/>
            <person name="Babar A."/>
            <person name="Rosenke K."/>
        </authorList>
    </citation>
    <scope>NUCLEOTIDE SEQUENCE [LARGE SCALE GENOMIC DNA]</scope>
    <source>
        <strain evidence="7 8">LMa1</strain>
    </source>
</reference>
<dbReference type="InterPro" id="IPR036271">
    <property type="entry name" value="Tet_transcr_reg_TetR-rel_C_sf"/>
</dbReference>
<dbReference type="InterPro" id="IPR001387">
    <property type="entry name" value="Cro/C1-type_HTH"/>
</dbReference>
<keyword evidence="2" id="KW-0805">Transcription regulation</keyword>
<dbReference type="InterPro" id="IPR023772">
    <property type="entry name" value="DNA-bd_HTH_TetR-type_CS"/>
</dbReference>
<dbReference type="InterPro" id="IPR001647">
    <property type="entry name" value="HTH_TetR"/>
</dbReference>
<protein>
    <recommendedName>
        <fullName evidence="6">HTH tetR-type domain-containing protein</fullName>
    </recommendedName>
</protein>
<keyword evidence="3 5" id="KW-0238">DNA-binding</keyword>
<dbReference type="OrthoDB" id="9812134at2"/>
<dbReference type="InterPro" id="IPR050109">
    <property type="entry name" value="HTH-type_TetR-like_transc_reg"/>
</dbReference>
<dbReference type="Proteomes" id="UP000078532">
    <property type="component" value="Unassembled WGS sequence"/>
</dbReference>
<dbReference type="STRING" id="1838280.A6M21_01990"/>
<gene>
    <name evidence="7" type="ORF">A6M21_01990</name>
</gene>
<dbReference type="Pfam" id="PF00440">
    <property type="entry name" value="TetR_N"/>
    <property type="match status" value="1"/>
</dbReference>
<dbReference type="GO" id="GO:0000976">
    <property type="term" value="F:transcription cis-regulatory region binding"/>
    <property type="evidence" value="ECO:0007669"/>
    <property type="project" value="TreeGrafter"/>
</dbReference>
<evidence type="ECO:0000256" key="5">
    <source>
        <dbReference type="PROSITE-ProRule" id="PRU00335"/>
    </source>
</evidence>
<proteinExistence type="predicted"/>
<dbReference type="SUPFAM" id="SSF46689">
    <property type="entry name" value="Homeodomain-like"/>
    <property type="match status" value="1"/>
</dbReference>
<name>A0A1B7LKL7_9FIRM</name>
<dbReference type="GO" id="GO:0003700">
    <property type="term" value="F:DNA-binding transcription factor activity"/>
    <property type="evidence" value="ECO:0007669"/>
    <property type="project" value="TreeGrafter"/>
</dbReference>
<sequence>MDLKEKILSTMKDLARQKGFHAVTTDELAAACGISKRTLYRYFTGKDEIVARVLDEMMNRVDQRVQEIMAGPAAPPEKLRALVQAVLENIRFLDPNILSDLQRHYPHRWEQIEQFRTGRIERLGEIFSEGARRGFFREINPDVLMAALTASIRAVINPEFILARAISLPQAFDTLMEIFLYGISRVEGRDK</sequence>
<evidence type="ECO:0000256" key="2">
    <source>
        <dbReference type="ARBA" id="ARBA00023015"/>
    </source>
</evidence>
<dbReference type="EMBL" id="LYVF01000002">
    <property type="protein sequence ID" value="OAT87083.1"/>
    <property type="molecule type" value="Genomic_DNA"/>
</dbReference>